<organism evidence="2 3">
    <name type="scientific">Kitasatospora nipponensis</name>
    <dbReference type="NCBI Taxonomy" id="258049"/>
    <lineage>
        <taxon>Bacteria</taxon>
        <taxon>Bacillati</taxon>
        <taxon>Actinomycetota</taxon>
        <taxon>Actinomycetes</taxon>
        <taxon>Kitasatosporales</taxon>
        <taxon>Streptomycetaceae</taxon>
        <taxon>Kitasatospora</taxon>
    </lineage>
</organism>
<name>A0ABN1VPZ2_9ACTN</name>
<dbReference type="Proteomes" id="UP001500037">
    <property type="component" value="Unassembled WGS sequence"/>
</dbReference>
<evidence type="ECO:0000313" key="3">
    <source>
        <dbReference type="Proteomes" id="UP001500037"/>
    </source>
</evidence>
<dbReference type="EMBL" id="BAAALF010000006">
    <property type="protein sequence ID" value="GAA1219221.1"/>
    <property type="molecule type" value="Genomic_DNA"/>
</dbReference>
<reference evidence="2 3" key="1">
    <citation type="journal article" date="2019" name="Int. J. Syst. Evol. Microbiol.">
        <title>The Global Catalogue of Microorganisms (GCM) 10K type strain sequencing project: providing services to taxonomists for standard genome sequencing and annotation.</title>
        <authorList>
            <consortium name="The Broad Institute Genomics Platform"/>
            <consortium name="The Broad Institute Genome Sequencing Center for Infectious Disease"/>
            <person name="Wu L."/>
            <person name="Ma J."/>
        </authorList>
    </citation>
    <scope>NUCLEOTIDE SEQUENCE [LARGE SCALE GENOMIC DNA]</scope>
    <source>
        <strain evidence="2 3">JCM 13004</strain>
    </source>
</reference>
<feature type="region of interest" description="Disordered" evidence="1">
    <location>
        <begin position="49"/>
        <end position="70"/>
    </location>
</feature>
<proteinExistence type="predicted"/>
<gene>
    <name evidence="2" type="ORF">GCM10009665_06590</name>
</gene>
<evidence type="ECO:0000256" key="1">
    <source>
        <dbReference type="SAM" id="MobiDB-lite"/>
    </source>
</evidence>
<evidence type="ECO:0000313" key="2">
    <source>
        <dbReference type="EMBL" id="GAA1219221.1"/>
    </source>
</evidence>
<protein>
    <submittedName>
        <fullName evidence="2">Uncharacterized protein</fullName>
    </submittedName>
</protein>
<sequence length="97" mass="10509">MASGLLRAFLATMEYRMLAMPKGTPSPVAGLCQWRLDHVIRRSSLLSASCGSQDAPSAERERGPEAATHRRGTAVHCTYTSLLLLEPAPAVFVRLEA</sequence>
<feature type="compositionally biased region" description="Basic and acidic residues" evidence="1">
    <location>
        <begin position="57"/>
        <end position="68"/>
    </location>
</feature>
<accession>A0ABN1VPZ2</accession>
<comment type="caution">
    <text evidence="2">The sequence shown here is derived from an EMBL/GenBank/DDBJ whole genome shotgun (WGS) entry which is preliminary data.</text>
</comment>
<keyword evidence="3" id="KW-1185">Reference proteome</keyword>